<gene>
    <name evidence="2" type="ORF">SAMN04488026_100199</name>
</gene>
<evidence type="ECO:0000313" key="3">
    <source>
        <dbReference type="Proteomes" id="UP000199382"/>
    </source>
</evidence>
<dbReference type="AlphaFoldDB" id="A0A1G8IQG3"/>
<reference evidence="2 3" key="1">
    <citation type="submission" date="2016-10" db="EMBL/GenBank/DDBJ databases">
        <authorList>
            <person name="de Groot N.N."/>
        </authorList>
    </citation>
    <scope>NUCLEOTIDE SEQUENCE [LARGE SCALE GENOMIC DNA]</scope>
    <source>
        <strain evidence="2 3">DSM 25294</strain>
    </source>
</reference>
<keyword evidence="3" id="KW-1185">Reference proteome</keyword>
<feature type="compositionally biased region" description="Basic and acidic residues" evidence="1">
    <location>
        <begin position="135"/>
        <end position="153"/>
    </location>
</feature>
<feature type="compositionally biased region" description="Polar residues" evidence="1">
    <location>
        <begin position="90"/>
        <end position="99"/>
    </location>
</feature>
<feature type="compositionally biased region" description="Polar residues" evidence="1">
    <location>
        <begin position="16"/>
        <end position="25"/>
    </location>
</feature>
<dbReference type="Proteomes" id="UP000199382">
    <property type="component" value="Unassembled WGS sequence"/>
</dbReference>
<dbReference type="OrthoDB" id="9837349at2"/>
<protein>
    <submittedName>
        <fullName evidence="2">Uncharacterized protein</fullName>
    </submittedName>
</protein>
<sequence length="193" mass="20418">MILIGNGPLPFAHPGTGTQSNGMPSRTLAVQQGTAQPETIPAATTERCGQASSQPNMVSRVALRPVLATSRLDATEAAPEALYRQAGRESASTTTGSVSQDRREAPVPPLKAYAAVPNEITAEIQRLRQENADLKAELAAQEEKQRAEEHAETAVKPVEIAEEQRQQAGPASSEQLPEHSAASPPEETQQAPG</sequence>
<feature type="region of interest" description="Disordered" evidence="1">
    <location>
        <begin position="80"/>
        <end position="112"/>
    </location>
</feature>
<feature type="region of interest" description="Disordered" evidence="1">
    <location>
        <begin position="135"/>
        <end position="193"/>
    </location>
</feature>
<organism evidence="2 3">
    <name type="scientific">Aliiruegeria lutimaris</name>
    <dbReference type="NCBI Taxonomy" id="571298"/>
    <lineage>
        <taxon>Bacteria</taxon>
        <taxon>Pseudomonadati</taxon>
        <taxon>Pseudomonadota</taxon>
        <taxon>Alphaproteobacteria</taxon>
        <taxon>Rhodobacterales</taxon>
        <taxon>Roseobacteraceae</taxon>
        <taxon>Aliiruegeria</taxon>
    </lineage>
</organism>
<proteinExistence type="predicted"/>
<feature type="compositionally biased region" description="Polar residues" evidence="1">
    <location>
        <begin position="166"/>
        <end position="175"/>
    </location>
</feature>
<accession>A0A1G8IQG3</accession>
<feature type="region of interest" description="Disordered" evidence="1">
    <location>
        <begin position="1"/>
        <end position="25"/>
    </location>
</feature>
<name>A0A1G8IQG3_9RHOB</name>
<evidence type="ECO:0000313" key="2">
    <source>
        <dbReference type="EMBL" id="SDI21103.1"/>
    </source>
</evidence>
<dbReference type="EMBL" id="FNEK01000001">
    <property type="protein sequence ID" value="SDI21103.1"/>
    <property type="molecule type" value="Genomic_DNA"/>
</dbReference>
<evidence type="ECO:0000256" key="1">
    <source>
        <dbReference type="SAM" id="MobiDB-lite"/>
    </source>
</evidence>